<feature type="compositionally biased region" description="Low complexity" evidence="1">
    <location>
        <begin position="162"/>
        <end position="185"/>
    </location>
</feature>
<name>A0A395SFD5_9HYPO</name>
<feature type="region of interest" description="Disordered" evidence="1">
    <location>
        <begin position="162"/>
        <end position="212"/>
    </location>
</feature>
<feature type="compositionally biased region" description="Low complexity" evidence="1">
    <location>
        <begin position="199"/>
        <end position="212"/>
    </location>
</feature>
<evidence type="ECO:0000313" key="4">
    <source>
        <dbReference type="EMBL" id="RGP71110.1"/>
    </source>
</evidence>
<evidence type="ECO:0000256" key="1">
    <source>
        <dbReference type="SAM" id="MobiDB-lite"/>
    </source>
</evidence>
<keyword evidence="2" id="KW-1133">Transmembrane helix</keyword>
<feature type="chain" id="PRO_5017354593" evidence="3">
    <location>
        <begin position="28"/>
        <end position="289"/>
    </location>
</feature>
<evidence type="ECO:0000256" key="3">
    <source>
        <dbReference type="SAM" id="SignalP"/>
    </source>
</evidence>
<keyword evidence="2" id="KW-0812">Transmembrane</keyword>
<reference evidence="4 5" key="1">
    <citation type="journal article" date="2018" name="PLoS Pathog.">
        <title>Evolution of structural diversity of trichothecenes, a family of toxins produced by plant pathogenic and entomopathogenic fungi.</title>
        <authorList>
            <person name="Proctor R.H."/>
            <person name="McCormick S.P."/>
            <person name="Kim H.S."/>
            <person name="Cardoza R.E."/>
            <person name="Stanley A.M."/>
            <person name="Lindo L."/>
            <person name="Kelly A."/>
            <person name="Brown D.W."/>
            <person name="Lee T."/>
            <person name="Vaughan M.M."/>
            <person name="Alexander N.J."/>
            <person name="Busman M."/>
            <person name="Gutierrez S."/>
        </authorList>
    </citation>
    <scope>NUCLEOTIDE SEQUENCE [LARGE SCALE GENOMIC DNA]</scope>
    <source>
        <strain evidence="4 5">NRRL 20695</strain>
    </source>
</reference>
<dbReference type="AlphaFoldDB" id="A0A395SFD5"/>
<accession>A0A395SFD5</accession>
<dbReference type="CDD" id="cd12087">
    <property type="entry name" value="TM_EGFR-like"/>
    <property type="match status" value="1"/>
</dbReference>
<dbReference type="Proteomes" id="UP000266234">
    <property type="component" value="Unassembled WGS sequence"/>
</dbReference>
<evidence type="ECO:0000313" key="5">
    <source>
        <dbReference type="Proteomes" id="UP000266234"/>
    </source>
</evidence>
<protein>
    <submittedName>
        <fullName evidence="4">Uncharacterized protein</fullName>
    </submittedName>
</protein>
<dbReference type="OrthoDB" id="3547571at2759"/>
<keyword evidence="5" id="KW-1185">Reference proteome</keyword>
<feature type="transmembrane region" description="Helical" evidence="2">
    <location>
        <begin position="213"/>
        <end position="237"/>
    </location>
</feature>
<gene>
    <name evidence="4" type="ORF">FLONG3_7238</name>
</gene>
<proteinExistence type="predicted"/>
<organism evidence="4 5">
    <name type="scientific">Fusarium longipes</name>
    <dbReference type="NCBI Taxonomy" id="694270"/>
    <lineage>
        <taxon>Eukaryota</taxon>
        <taxon>Fungi</taxon>
        <taxon>Dikarya</taxon>
        <taxon>Ascomycota</taxon>
        <taxon>Pezizomycotina</taxon>
        <taxon>Sordariomycetes</taxon>
        <taxon>Hypocreomycetidae</taxon>
        <taxon>Hypocreales</taxon>
        <taxon>Nectriaceae</taxon>
        <taxon>Fusarium</taxon>
    </lineage>
</organism>
<comment type="caution">
    <text evidence="4">The sequence shown here is derived from an EMBL/GenBank/DDBJ whole genome shotgun (WGS) entry which is preliminary data.</text>
</comment>
<feature type="signal peptide" evidence="3">
    <location>
        <begin position="1"/>
        <end position="27"/>
    </location>
</feature>
<sequence length="289" mass="31143">MRFLVVLLQTWISLSFVLHALPSTTRASLEASVLEPRAISTELSTCGYLNGDPDKERTADAGFNCRVDTRNGLWGFCPTTVLTASDCGLAAACIDRDTCKQGCGKTGVTDLTTFTCGRNSFCSTAILTFGVDQSYSYLACGSQATIEHYLVSPLAIETTTEQTSSQTSTIVSSSTTSTTSMTSTTAELAENTSTETARNSSQQESTESSSNNLGPIIGGVIGSLGLICATIITIFVLRRRRRIEKMDSPKQDTPKTYWAQNEVKVQDFQGYIQEMPAEQASRRPAELAA</sequence>
<dbReference type="EMBL" id="PXOG01000163">
    <property type="protein sequence ID" value="RGP71110.1"/>
    <property type="molecule type" value="Genomic_DNA"/>
</dbReference>
<evidence type="ECO:0000256" key="2">
    <source>
        <dbReference type="SAM" id="Phobius"/>
    </source>
</evidence>
<dbReference type="STRING" id="694270.A0A395SFD5"/>
<keyword evidence="2" id="KW-0472">Membrane</keyword>
<keyword evidence="3" id="KW-0732">Signal</keyword>